<comment type="caution">
    <text evidence="2">The sequence shown here is derived from an EMBL/GenBank/DDBJ whole genome shotgun (WGS) entry which is preliminary data.</text>
</comment>
<protein>
    <submittedName>
        <fullName evidence="2">HesA/MoeB/ThiF family protein</fullName>
    </submittedName>
</protein>
<dbReference type="PANTHER" id="PTHR10953">
    <property type="entry name" value="UBIQUITIN-ACTIVATING ENZYME E1"/>
    <property type="match status" value="1"/>
</dbReference>
<evidence type="ECO:0000313" key="2">
    <source>
        <dbReference type="EMBL" id="MFD0916779.1"/>
    </source>
</evidence>
<evidence type="ECO:0000259" key="1">
    <source>
        <dbReference type="Pfam" id="PF00899"/>
    </source>
</evidence>
<dbReference type="RefSeq" id="WP_377212628.1">
    <property type="nucleotide sequence ID" value="NZ_JBHTJV010000009.1"/>
</dbReference>
<proteinExistence type="predicted"/>
<dbReference type="InterPro" id="IPR000594">
    <property type="entry name" value="ThiF_NAD_FAD-bd"/>
</dbReference>
<dbReference type="InterPro" id="IPR035985">
    <property type="entry name" value="Ubiquitin-activating_enz"/>
</dbReference>
<dbReference type="SUPFAM" id="SSF69572">
    <property type="entry name" value="Activating enzymes of the ubiquitin-like proteins"/>
    <property type="match status" value="1"/>
</dbReference>
<dbReference type="PANTHER" id="PTHR10953:SF102">
    <property type="entry name" value="ADENYLYLTRANSFERASE AND SULFURTRANSFERASE MOCS3"/>
    <property type="match status" value="1"/>
</dbReference>
<dbReference type="Pfam" id="PF00899">
    <property type="entry name" value="ThiF"/>
    <property type="match status" value="1"/>
</dbReference>
<name>A0ABW3FE73_9HYPH</name>
<sequence length="257" mass="27695">MSDSKLTLEEIDRYARHLVLPEIGGAGQQKLKKATVLVVGAGGLGSPVLLYLAAAGVGTIRVVDDDMVSLSNMQRQVVHSTQSIGRSKVNSAKAALREVNPYVKVETVASRLTKENARETVTDCTVAVDGTDNFATRYILAEACEKMHVPLVTGAVNRFDGSVTVLMPWQQDKDGRYQPRYVELFPNQPEDDMLPTCEEAGVLGATTGIIGTIQAAEVIKIITGAGEPLIGRLLMVDTLRMDFQTITYRGSRGGEAS</sequence>
<dbReference type="Proteomes" id="UP001597101">
    <property type="component" value="Unassembled WGS sequence"/>
</dbReference>
<gene>
    <name evidence="2" type="ORF">ACFQ14_10205</name>
</gene>
<keyword evidence="3" id="KW-1185">Reference proteome</keyword>
<dbReference type="EMBL" id="JBHTJV010000009">
    <property type="protein sequence ID" value="MFD0916779.1"/>
    <property type="molecule type" value="Genomic_DNA"/>
</dbReference>
<dbReference type="InterPro" id="IPR045886">
    <property type="entry name" value="ThiF/MoeB/HesA"/>
</dbReference>
<dbReference type="NCBIfam" id="NF004281">
    <property type="entry name" value="PRK05690.1"/>
    <property type="match status" value="1"/>
</dbReference>
<dbReference type="CDD" id="cd00757">
    <property type="entry name" value="ThiF_MoeB_HesA_family"/>
    <property type="match status" value="1"/>
</dbReference>
<organism evidence="2 3">
    <name type="scientific">Pseudahrensia aquimaris</name>
    <dbReference type="NCBI Taxonomy" id="744461"/>
    <lineage>
        <taxon>Bacteria</taxon>
        <taxon>Pseudomonadati</taxon>
        <taxon>Pseudomonadota</taxon>
        <taxon>Alphaproteobacteria</taxon>
        <taxon>Hyphomicrobiales</taxon>
        <taxon>Ahrensiaceae</taxon>
        <taxon>Pseudahrensia</taxon>
    </lineage>
</organism>
<reference evidence="3" key="1">
    <citation type="journal article" date="2019" name="Int. J. Syst. Evol. Microbiol.">
        <title>The Global Catalogue of Microorganisms (GCM) 10K type strain sequencing project: providing services to taxonomists for standard genome sequencing and annotation.</title>
        <authorList>
            <consortium name="The Broad Institute Genomics Platform"/>
            <consortium name="The Broad Institute Genome Sequencing Center for Infectious Disease"/>
            <person name="Wu L."/>
            <person name="Ma J."/>
        </authorList>
    </citation>
    <scope>NUCLEOTIDE SEQUENCE [LARGE SCALE GENOMIC DNA]</scope>
    <source>
        <strain evidence="3">CCUG 60023</strain>
    </source>
</reference>
<accession>A0ABW3FE73</accession>
<dbReference type="Gene3D" id="3.40.50.720">
    <property type="entry name" value="NAD(P)-binding Rossmann-like Domain"/>
    <property type="match status" value="1"/>
</dbReference>
<evidence type="ECO:0000313" key="3">
    <source>
        <dbReference type="Proteomes" id="UP001597101"/>
    </source>
</evidence>
<feature type="domain" description="THIF-type NAD/FAD binding fold" evidence="1">
    <location>
        <begin position="14"/>
        <end position="248"/>
    </location>
</feature>